<protein>
    <submittedName>
        <fullName evidence="2">Small multi-drug export protein</fullName>
    </submittedName>
</protein>
<dbReference type="PANTHER" id="PTHR36007">
    <property type="entry name" value="TRANSPORT PROTEIN-RELATED"/>
    <property type="match status" value="1"/>
</dbReference>
<dbReference type="PANTHER" id="PTHR36007:SF2">
    <property type="entry name" value="TRANSPORT PROTEIN-RELATED"/>
    <property type="match status" value="1"/>
</dbReference>
<dbReference type="AlphaFoldDB" id="A0A833MDV1"/>
<evidence type="ECO:0000313" key="2">
    <source>
        <dbReference type="EMBL" id="KAB3529700.1"/>
    </source>
</evidence>
<dbReference type="InterPro" id="IPR009577">
    <property type="entry name" value="Sm_multidrug_ex"/>
</dbReference>
<gene>
    <name evidence="2" type="ORF">F8153_08865</name>
</gene>
<reference evidence="2 3" key="1">
    <citation type="submission" date="2019-10" db="EMBL/GenBank/DDBJ databases">
        <title>Alkaliphilus serpentinus sp. nov. and Alkaliphilus pronyensis sp. nov., two novel anaerobic alkaliphilic species isolated from the serpentinized-hosted hydrothermal field of the Prony Bay (New Caledonia).</title>
        <authorList>
            <person name="Postec A."/>
        </authorList>
    </citation>
    <scope>NUCLEOTIDE SEQUENCE [LARGE SCALE GENOMIC DNA]</scope>
    <source>
        <strain evidence="2 3">LacT</strain>
    </source>
</reference>
<comment type="caution">
    <text evidence="2">The sequence shown here is derived from an EMBL/GenBank/DDBJ whole genome shotgun (WGS) entry which is preliminary data.</text>
</comment>
<keyword evidence="1" id="KW-0812">Transmembrane</keyword>
<dbReference type="RefSeq" id="WP_151866001.1">
    <property type="nucleotide sequence ID" value="NZ_WBZB01000026.1"/>
</dbReference>
<dbReference type="Pfam" id="PF06695">
    <property type="entry name" value="Sm_multidrug_ex"/>
    <property type="match status" value="1"/>
</dbReference>
<keyword evidence="1" id="KW-1133">Transmembrane helix</keyword>
<keyword evidence="1" id="KW-0472">Membrane</keyword>
<sequence>MFAYLKQIKLFKNSVDKLIHRSISKIGNIKRYGILGLILFVANPLPGTGVWSGSLAAALLGMRFKWAFPAILVGNMIAAILIMSLSHGATKVFF</sequence>
<feature type="transmembrane region" description="Helical" evidence="1">
    <location>
        <begin position="32"/>
        <end position="60"/>
    </location>
</feature>
<name>A0A833MDV1_9FIRM</name>
<proteinExistence type="predicted"/>
<dbReference type="OrthoDB" id="360192at2"/>
<dbReference type="EMBL" id="WBZB01000026">
    <property type="protein sequence ID" value="KAB3529700.1"/>
    <property type="molecule type" value="Genomic_DNA"/>
</dbReference>
<accession>A0A833MDV1</accession>
<evidence type="ECO:0000256" key="1">
    <source>
        <dbReference type="SAM" id="Phobius"/>
    </source>
</evidence>
<organism evidence="2 3">
    <name type="scientific">Alkaliphilus serpentinus</name>
    <dbReference type="NCBI Taxonomy" id="1482731"/>
    <lineage>
        <taxon>Bacteria</taxon>
        <taxon>Bacillati</taxon>
        <taxon>Bacillota</taxon>
        <taxon>Clostridia</taxon>
        <taxon>Peptostreptococcales</taxon>
        <taxon>Natronincolaceae</taxon>
        <taxon>Alkaliphilus</taxon>
    </lineage>
</organism>
<dbReference type="Proteomes" id="UP000465601">
    <property type="component" value="Unassembled WGS sequence"/>
</dbReference>
<keyword evidence="3" id="KW-1185">Reference proteome</keyword>
<feature type="transmembrane region" description="Helical" evidence="1">
    <location>
        <begin position="66"/>
        <end position="85"/>
    </location>
</feature>
<evidence type="ECO:0000313" key="3">
    <source>
        <dbReference type="Proteomes" id="UP000465601"/>
    </source>
</evidence>